<organism evidence="1 2">
    <name type="scientific">Acinetobacter kyonggiensis</name>
    <dbReference type="NCBI Taxonomy" id="595670"/>
    <lineage>
        <taxon>Bacteria</taxon>
        <taxon>Pseudomonadati</taxon>
        <taxon>Pseudomonadota</taxon>
        <taxon>Gammaproteobacteria</taxon>
        <taxon>Moraxellales</taxon>
        <taxon>Moraxellaceae</taxon>
        <taxon>Acinetobacter</taxon>
    </lineage>
</organism>
<dbReference type="Proteomes" id="UP000199035">
    <property type="component" value="Unassembled WGS sequence"/>
</dbReference>
<accession>A0A1H3L835</accession>
<dbReference type="AlphaFoldDB" id="A0A1H3L835"/>
<proteinExistence type="predicted"/>
<evidence type="ECO:0000313" key="1">
    <source>
        <dbReference type="EMBL" id="SDY60108.1"/>
    </source>
</evidence>
<dbReference type="STRING" id="595670.SAMN05421643_11632"/>
<keyword evidence="2" id="KW-1185">Reference proteome</keyword>
<reference evidence="2" key="1">
    <citation type="submission" date="2016-10" db="EMBL/GenBank/DDBJ databases">
        <authorList>
            <person name="Varghese N."/>
            <person name="Submissions S."/>
        </authorList>
    </citation>
    <scope>NUCLEOTIDE SEQUENCE [LARGE SCALE GENOMIC DNA]</scope>
    <source>
        <strain evidence="2">ANC 5109</strain>
    </source>
</reference>
<protein>
    <submittedName>
        <fullName evidence="1">Uncharacterized protein</fullName>
    </submittedName>
</protein>
<name>A0A1H3L835_9GAMM</name>
<dbReference type="EMBL" id="FNPK01000016">
    <property type="protein sequence ID" value="SDY60108.1"/>
    <property type="molecule type" value="Genomic_DNA"/>
</dbReference>
<gene>
    <name evidence="1" type="ORF">SAMN05421643_11632</name>
</gene>
<sequence length="74" mass="8348">MTRLEHLSQFSNAVLSPELNTCVILLLKHGSCWAITFDHNNSELKADEIAFRKAWCEQQIALIGEFGAVMEDLV</sequence>
<evidence type="ECO:0000313" key="2">
    <source>
        <dbReference type="Proteomes" id="UP000199035"/>
    </source>
</evidence>
<dbReference type="RefSeq" id="WP_092691211.1">
    <property type="nucleotide sequence ID" value="NZ_FNPK01000016.1"/>
</dbReference>